<dbReference type="InterPro" id="IPR007505">
    <property type="entry name" value="PDDEXK_7"/>
</dbReference>
<gene>
    <name evidence="2" type="ORF">J2Z79_001949</name>
</gene>
<evidence type="ECO:0000313" key="2">
    <source>
        <dbReference type="EMBL" id="MBP2018534.1"/>
    </source>
</evidence>
<proteinExistence type="predicted"/>
<protein>
    <submittedName>
        <fullName evidence="2">Component of viral defense system (DUF524 family)</fullName>
    </submittedName>
</protein>
<dbReference type="Proteomes" id="UP001519289">
    <property type="component" value="Unassembled WGS sequence"/>
</dbReference>
<sequence>MCHSISVKVRDAAGKVVGTLTVSLPGQVRADANPPPLIDMSGDPSLDPALAPVQLLEEAEYRYAFVPEACTDLPITLEPRELFSPDSADWRTGRLRPRLYTGTLPVVVLSGDQELGRALFEVRSRKLDYLSQYQWMLEEIADSMAELVMERFAPTEQRFRVDESAEASTLYARFAMLKWLFSGEAFEAAILQILSRPHRAWTEEAEYRRPGQPIPMSAHVAQRLSRPGPRAACSAELPVRALPKQIAVPRTEETLDTPENRFIKFVLLRWESFAQEVEQALLREPTSAPVQRGLREVQAVQERLHTLLAAGLFQEVGDLTFLPAGSQVLQKRAGYRDLYRAYLQFESAALLTWDGGEDVYGAGKRDVATLYEYWVFLQLIKVMARLCGREFDLSQLIEVRPDGMGVTLRRGRSRRLKGQVHRLGRSLGIELWFNRTFGHRAGDRGSWSRPMRPDYSILIRPDTTYGEPDEVWIHFDAKYRVESVTGLFGEDPTTEEGEARLLDEEQSAEARQTSKRADLLKMHAYRDAIRRSAGAYVIYPGTEKELLPRFHELLPGLGAFALRPTRDRQGTGLDGLTKFIDDVLTHVATQTTQHERVRYWLRESTRGDYHVTEHPAVPFLSKPPADTVVLLGYVRRPEQLQWIHKNRLYNMRTGGRRGSVLPGSRVLTAELVVLYGPHMETAEVWQVAGNPQVLDETDMRGLQYPEPRGRYVCLPLRETPHPQWLDQLTSEAVRKVKERVDPSALFGEPVATTWLELVR</sequence>
<dbReference type="Pfam" id="PF09823">
    <property type="entry name" value="DUF2357"/>
    <property type="match status" value="1"/>
</dbReference>
<dbReference type="RefSeq" id="WP_209466662.1">
    <property type="nucleotide sequence ID" value="NZ_JAGGLG010000014.1"/>
</dbReference>
<name>A0ABS4JSN6_9FIRM</name>
<dbReference type="Pfam" id="PF04411">
    <property type="entry name" value="PDDEXK_7"/>
    <property type="match status" value="1"/>
</dbReference>
<evidence type="ECO:0000313" key="3">
    <source>
        <dbReference type="Proteomes" id="UP001519289"/>
    </source>
</evidence>
<keyword evidence="3" id="KW-1185">Reference proteome</keyword>
<accession>A0ABS4JSN6</accession>
<dbReference type="InterPro" id="IPR018633">
    <property type="entry name" value="DUF2357"/>
</dbReference>
<feature type="domain" description="DUF2357" evidence="1">
    <location>
        <begin position="92"/>
        <end position="342"/>
    </location>
</feature>
<dbReference type="EMBL" id="JAGGLG010000014">
    <property type="protein sequence ID" value="MBP2018534.1"/>
    <property type="molecule type" value="Genomic_DNA"/>
</dbReference>
<comment type="caution">
    <text evidence="2">The sequence shown here is derived from an EMBL/GenBank/DDBJ whole genome shotgun (WGS) entry which is preliminary data.</text>
</comment>
<evidence type="ECO:0000259" key="1">
    <source>
        <dbReference type="Pfam" id="PF09823"/>
    </source>
</evidence>
<reference evidence="2 3" key="1">
    <citation type="submission" date="2021-03" db="EMBL/GenBank/DDBJ databases">
        <title>Genomic Encyclopedia of Type Strains, Phase IV (KMG-IV): sequencing the most valuable type-strain genomes for metagenomic binning, comparative biology and taxonomic classification.</title>
        <authorList>
            <person name="Goeker M."/>
        </authorList>
    </citation>
    <scope>NUCLEOTIDE SEQUENCE [LARGE SCALE GENOMIC DNA]</scope>
    <source>
        <strain evidence="2 3">DSM 27138</strain>
    </source>
</reference>
<organism evidence="2 3">
    <name type="scientific">Symbiobacterium terraclitae</name>
    <dbReference type="NCBI Taxonomy" id="557451"/>
    <lineage>
        <taxon>Bacteria</taxon>
        <taxon>Bacillati</taxon>
        <taxon>Bacillota</taxon>
        <taxon>Clostridia</taxon>
        <taxon>Eubacteriales</taxon>
        <taxon>Symbiobacteriaceae</taxon>
        <taxon>Symbiobacterium</taxon>
    </lineage>
</organism>